<accession>A0ABX8TID3</accession>
<evidence type="ECO:0000256" key="2">
    <source>
        <dbReference type="ARBA" id="ARBA00022448"/>
    </source>
</evidence>
<dbReference type="RefSeq" id="WP_219353649.1">
    <property type="nucleotide sequence ID" value="NZ_CP080034.1"/>
</dbReference>
<dbReference type="Proteomes" id="UP000824334">
    <property type="component" value="Chromosome"/>
</dbReference>
<evidence type="ECO:0000256" key="4">
    <source>
        <dbReference type="ARBA" id="ARBA00022840"/>
    </source>
</evidence>
<dbReference type="SMART" id="SM00382">
    <property type="entry name" value="AAA"/>
    <property type="match status" value="1"/>
</dbReference>
<dbReference type="EMBL" id="CP080034">
    <property type="protein sequence ID" value="QYC10985.1"/>
    <property type="molecule type" value="Genomic_DNA"/>
</dbReference>
<dbReference type="InterPro" id="IPR003593">
    <property type="entry name" value="AAA+_ATPase"/>
</dbReference>
<name>A0ABX8TID3_9CAUL</name>
<evidence type="ECO:0000313" key="6">
    <source>
        <dbReference type="EMBL" id="QYC10985.1"/>
    </source>
</evidence>
<keyword evidence="2" id="KW-0813">Transport</keyword>
<dbReference type="InterPro" id="IPR003439">
    <property type="entry name" value="ABC_transporter-like_ATP-bd"/>
</dbReference>
<dbReference type="Pfam" id="PF00005">
    <property type="entry name" value="ABC_tran"/>
    <property type="match status" value="1"/>
</dbReference>
<dbReference type="PANTHER" id="PTHR43335:SF4">
    <property type="entry name" value="ABC TRANSPORTER, ATP-BINDING PROTEIN"/>
    <property type="match status" value="1"/>
</dbReference>
<dbReference type="GO" id="GO:0005524">
    <property type="term" value="F:ATP binding"/>
    <property type="evidence" value="ECO:0007669"/>
    <property type="project" value="UniProtKB-KW"/>
</dbReference>
<sequence length="303" mass="32172">METVIDIRGLTKTYGTVRALDGLTLSIPRGGVYGILGPNGAGKSTLFRTLLGLIRPTAGDATIMGGPIGAPASMRRMGSMIETPRFPPFLTARQVLEWLGRAHGGVTSTEIDHWLQRVGLAEAADRRVRGFSVGMLQRLGVAAALMTKPDLVILDEPTSGMDPPGIQEMRALIRSLADNDGVTIVLASHQLQEVQRVCDRVAIFNKGKVVTEGRVSDLTAAGERLRLSVTPLARALAVLGDRASLDGDAVLASVPRAEGPAVIKALVEGGVDIEEARWIGADLEDVFMNQTGWTGVQELNHAG</sequence>
<dbReference type="GeneID" id="94374207"/>
<dbReference type="PROSITE" id="PS50893">
    <property type="entry name" value="ABC_TRANSPORTER_2"/>
    <property type="match status" value="1"/>
</dbReference>
<evidence type="ECO:0000259" key="5">
    <source>
        <dbReference type="PROSITE" id="PS50893"/>
    </source>
</evidence>
<comment type="similarity">
    <text evidence="1">Belongs to the ABC transporter superfamily.</text>
</comment>
<dbReference type="PANTHER" id="PTHR43335">
    <property type="entry name" value="ABC TRANSPORTER, ATP-BINDING PROTEIN"/>
    <property type="match status" value="1"/>
</dbReference>
<dbReference type="PROSITE" id="PS00211">
    <property type="entry name" value="ABC_TRANSPORTER_1"/>
    <property type="match status" value="1"/>
</dbReference>
<keyword evidence="4 6" id="KW-0067">ATP-binding</keyword>
<proteinExistence type="inferred from homology"/>
<feature type="domain" description="ABC transporter" evidence="5">
    <location>
        <begin position="5"/>
        <end position="231"/>
    </location>
</feature>
<protein>
    <submittedName>
        <fullName evidence="6">ABC transporter ATP-binding protein</fullName>
    </submittedName>
</protein>
<gene>
    <name evidence="6" type="ORF">KWG56_02945</name>
</gene>
<evidence type="ECO:0000313" key="7">
    <source>
        <dbReference type="Proteomes" id="UP000824334"/>
    </source>
</evidence>
<evidence type="ECO:0000256" key="3">
    <source>
        <dbReference type="ARBA" id="ARBA00022741"/>
    </source>
</evidence>
<keyword evidence="7" id="KW-1185">Reference proteome</keyword>
<dbReference type="InterPro" id="IPR017871">
    <property type="entry name" value="ABC_transporter-like_CS"/>
</dbReference>
<evidence type="ECO:0000256" key="1">
    <source>
        <dbReference type="ARBA" id="ARBA00005417"/>
    </source>
</evidence>
<organism evidence="6 7">
    <name type="scientific">Brevundimonas nasdae</name>
    <dbReference type="NCBI Taxonomy" id="172043"/>
    <lineage>
        <taxon>Bacteria</taxon>
        <taxon>Pseudomonadati</taxon>
        <taxon>Pseudomonadota</taxon>
        <taxon>Alphaproteobacteria</taxon>
        <taxon>Caulobacterales</taxon>
        <taxon>Caulobacteraceae</taxon>
        <taxon>Brevundimonas</taxon>
    </lineage>
</organism>
<reference evidence="6 7" key="1">
    <citation type="submission" date="2021-07" db="EMBL/GenBank/DDBJ databases">
        <title>Isolation and characterization of bacteria from a gold mining with a capacity of golden bioaccumulation.</title>
        <authorList>
            <person name="Yang X.J."/>
        </authorList>
    </citation>
    <scope>NUCLEOTIDE SEQUENCE [LARGE SCALE GENOMIC DNA]</scope>
    <source>
        <strain evidence="6 7">Au29</strain>
    </source>
</reference>
<keyword evidence="3" id="KW-0547">Nucleotide-binding</keyword>